<dbReference type="PANTHER" id="PTHR34107:SF4">
    <property type="entry name" value="SLL1222 PROTEIN"/>
    <property type="match status" value="1"/>
</dbReference>
<dbReference type="InterPro" id="IPR012296">
    <property type="entry name" value="Nuclease_put_TT1808"/>
</dbReference>
<proteinExistence type="predicted"/>
<gene>
    <name evidence="2" type="ORF">CRENPOLYSF2_4280009</name>
</gene>
<name>A0A1R4HG26_9GAMM</name>
<accession>A0A1R4HG26</accession>
<dbReference type="PANTHER" id="PTHR34107">
    <property type="entry name" value="SLL0198 PROTEIN-RELATED"/>
    <property type="match status" value="1"/>
</dbReference>
<protein>
    <recommendedName>
        <fullName evidence="1">Putative restriction endonuclease domain-containing protein</fullName>
    </recommendedName>
</protein>
<evidence type="ECO:0000259" key="1">
    <source>
        <dbReference type="Pfam" id="PF05685"/>
    </source>
</evidence>
<reference evidence="3" key="1">
    <citation type="submission" date="2017-02" db="EMBL/GenBank/DDBJ databases">
        <authorList>
            <person name="Daims H."/>
        </authorList>
    </citation>
    <scope>NUCLEOTIDE SEQUENCE [LARGE SCALE GENOMIC DNA]</scope>
</reference>
<organism evidence="2 3">
    <name type="scientific">Crenothrix polyspora</name>
    <dbReference type="NCBI Taxonomy" id="360316"/>
    <lineage>
        <taxon>Bacteria</taxon>
        <taxon>Pseudomonadati</taxon>
        <taxon>Pseudomonadota</taxon>
        <taxon>Gammaproteobacteria</taxon>
        <taxon>Methylococcales</taxon>
        <taxon>Crenotrichaceae</taxon>
        <taxon>Crenothrix</taxon>
    </lineage>
</organism>
<dbReference type="AlphaFoldDB" id="A0A1R4HG26"/>
<dbReference type="Gene3D" id="3.90.1570.10">
    <property type="entry name" value="tt1808, chain A"/>
    <property type="match status" value="1"/>
</dbReference>
<dbReference type="RefSeq" id="WP_087147947.1">
    <property type="nucleotide sequence ID" value="NZ_FUKJ01000366.1"/>
</dbReference>
<dbReference type="InterPro" id="IPR008538">
    <property type="entry name" value="Uma2"/>
</dbReference>
<evidence type="ECO:0000313" key="3">
    <source>
        <dbReference type="Proteomes" id="UP000195442"/>
    </source>
</evidence>
<feature type="domain" description="Putative restriction endonuclease" evidence="1">
    <location>
        <begin position="27"/>
        <end position="194"/>
    </location>
</feature>
<dbReference type="CDD" id="cd06260">
    <property type="entry name" value="DUF820-like"/>
    <property type="match status" value="1"/>
</dbReference>
<dbReference type="SUPFAM" id="SSF52980">
    <property type="entry name" value="Restriction endonuclease-like"/>
    <property type="match status" value="1"/>
</dbReference>
<sequence>MPKITDLSQLDLNQTYSYADYMTWRFDDAVELIKGKIMLMSPAPNVTHQRISMRFSGALFSYFHNKKCQVFAAPLDVRLYDRKKSILANQDIHTVVQPDLCVICKPELLDEQGCNGAPDWIIEILSPGNSKREMKIKYELYQESGVSEYWLVDPVHKVIHQLVLDDSGCYQISKMVTDEDSLSPHLFPDLVIDAAEVFDVWQAQQD</sequence>
<dbReference type="EMBL" id="FUKJ01000366">
    <property type="protein sequence ID" value="SJM94820.1"/>
    <property type="molecule type" value="Genomic_DNA"/>
</dbReference>
<keyword evidence="3" id="KW-1185">Reference proteome</keyword>
<dbReference type="InterPro" id="IPR011335">
    <property type="entry name" value="Restrct_endonuc-II-like"/>
</dbReference>
<evidence type="ECO:0000313" key="2">
    <source>
        <dbReference type="EMBL" id="SJM94820.1"/>
    </source>
</evidence>
<dbReference type="Pfam" id="PF05685">
    <property type="entry name" value="Uma2"/>
    <property type="match status" value="1"/>
</dbReference>
<dbReference type="Proteomes" id="UP000195442">
    <property type="component" value="Unassembled WGS sequence"/>
</dbReference>
<dbReference type="OrthoDB" id="9799703at2"/>